<accession>A0A2C8FC27</accession>
<sequence>MKSKTNHEETPRSKITHTLSDRCIGFFSDYLPRPDASSANLRVYEMVSSLIEAGYTIHYHWWLPTSDDQRYLDMFADGIEFHFIERKSDAIVNSTIAHGLSQVWFTNLWGTDWITTAYRAVKKIRKMTTDVPVIVDTMDYHAKKYYRKYGITSDEGDLALADSFFEVESKLYDVADSIVAVGSSEGRDIARAFNVEKPIYVVSNIHKPTPPTTSFDERKDFVFLGNYRVPHNIDAIEWFLNEAYPHLKELLPNVRLHLIGKHAEELPEVIANHPAVVVVGFVEDLPPHMDNYRAMIAPLTYGAGIKGKIGSAASCGLPVVATSVGAEGYSFKEGQHAFIDNDPLGFAEKCARIHSEKPLWETMSANILNHLSRSASAEDAIGNLLKITEGFSKGSPIPSAPAAGVYACRSLHEFSRIMSSTDRANRVAIVEPTHSHQETFHSLIKQFSAVGLSVDFILRSEHRSSRDILETLADVEGVDVAFFHVLTPDSVGDCVSALNQSNHRALFFNTLFEYWLNDGLMDSPHWEELNASELYAYVHHRSKFDRSTVKQPSIPETNLFTLSERTNEIHGTPLLCPSFFYGSSAGEENECEITRFVCVGGVGDQRRDYHQLIDACILLNAAGLGTRYRVDIIGGDYTPAGDWMKKYETNLRRYGLVDNIHLHGELAFKPLFSLVSQSDYLLFLMNMKNPYTKEYLHDKITGSLNLSLGYNVVPVLDNQLADNWGLQECSVAYDGYEGFLQAMKAIVQGSIPKGWLLDALQAKNDDLMTKSINDLKTTLNLG</sequence>
<dbReference type="KEGG" id="pprf:DPRO_3174"/>
<evidence type="ECO:0000313" key="2">
    <source>
        <dbReference type="Proteomes" id="UP000219215"/>
    </source>
</evidence>
<reference evidence="2" key="1">
    <citation type="submission" date="2017-09" db="EMBL/GenBank/DDBJ databases">
        <authorList>
            <person name="Regsiter A."/>
            <person name="William W."/>
        </authorList>
    </citation>
    <scope>NUCLEOTIDE SEQUENCE [LARGE SCALE GENOMIC DNA]</scope>
    <source>
        <strain evidence="2">500-1</strain>
    </source>
</reference>
<dbReference type="CDD" id="cd03801">
    <property type="entry name" value="GT4_PimA-like"/>
    <property type="match status" value="1"/>
</dbReference>
<evidence type="ECO:0008006" key="3">
    <source>
        <dbReference type="Google" id="ProtNLM"/>
    </source>
</evidence>
<dbReference type="Proteomes" id="UP000219215">
    <property type="component" value="Chromosome DPRO"/>
</dbReference>
<dbReference type="Gene3D" id="3.40.50.2000">
    <property type="entry name" value="Glycogen Phosphorylase B"/>
    <property type="match status" value="2"/>
</dbReference>
<evidence type="ECO:0000313" key="1">
    <source>
        <dbReference type="EMBL" id="SOB60086.1"/>
    </source>
</evidence>
<dbReference type="PANTHER" id="PTHR12526">
    <property type="entry name" value="GLYCOSYLTRANSFERASE"/>
    <property type="match status" value="1"/>
</dbReference>
<organism evidence="1 2">
    <name type="scientific">Pseudodesulfovibrio profundus</name>
    <dbReference type="NCBI Taxonomy" id="57320"/>
    <lineage>
        <taxon>Bacteria</taxon>
        <taxon>Pseudomonadati</taxon>
        <taxon>Thermodesulfobacteriota</taxon>
        <taxon>Desulfovibrionia</taxon>
        <taxon>Desulfovibrionales</taxon>
        <taxon>Desulfovibrionaceae</taxon>
    </lineage>
</organism>
<dbReference type="Pfam" id="PF13692">
    <property type="entry name" value="Glyco_trans_1_4"/>
    <property type="match status" value="1"/>
</dbReference>
<keyword evidence="2" id="KW-1185">Reference proteome</keyword>
<proteinExistence type="predicted"/>
<protein>
    <recommendedName>
        <fullName evidence="3">Glycosyltransferase</fullName>
    </recommendedName>
</protein>
<dbReference type="AlphaFoldDB" id="A0A2C8FC27"/>
<name>A0A2C8FC27_9BACT</name>
<gene>
    <name evidence="1" type="ORF">DPRO_3174</name>
</gene>
<dbReference type="SUPFAM" id="SSF53756">
    <property type="entry name" value="UDP-Glycosyltransferase/glycogen phosphorylase"/>
    <property type="match status" value="2"/>
</dbReference>
<dbReference type="EMBL" id="LT907975">
    <property type="protein sequence ID" value="SOB60086.1"/>
    <property type="molecule type" value="Genomic_DNA"/>
</dbReference>